<dbReference type="GO" id="GO:0004656">
    <property type="term" value="F:procollagen-proline 4-dioxygenase activity"/>
    <property type="evidence" value="ECO:0007669"/>
    <property type="project" value="TreeGrafter"/>
</dbReference>
<evidence type="ECO:0000313" key="7">
    <source>
        <dbReference type="EMBL" id="QEL13658.1"/>
    </source>
</evidence>
<reference evidence="8" key="1">
    <citation type="submission" date="2019-08" db="EMBL/GenBank/DDBJ databases">
        <title>Limnoglobus roseus gen. nov., sp. nov., a novel freshwater planctomycete with a giant genome from the family Gemmataceae.</title>
        <authorList>
            <person name="Kulichevskaya I.S."/>
            <person name="Naumoff D.G."/>
            <person name="Miroshnikov K."/>
            <person name="Ivanova A."/>
            <person name="Philippov D.A."/>
            <person name="Hakobyan A."/>
            <person name="Rijpstra I.C."/>
            <person name="Sinninghe Damste J.S."/>
            <person name="Liesack W."/>
            <person name="Dedysh S.N."/>
        </authorList>
    </citation>
    <scope>NUCLEOTIDE SEQUENCE [LARGE SCALE GENOMIC DNA]</scope>
    <source>
        <strain evidence="8">PX52</strain>
    </source>
</reference>
<dbReference type="SMART" id="SM00702">
    <property type="entry name" value="P4Hc"/>
    <property type="match status" value="1"/>
</dbReference>
<dbReference type="PANTHER" id="PTHR10869:SF236">
    <property type="entry name" value="PROLYL 4-HYDROXYLASE ALPHA SUBUNIT DOMAIN-CONTAINING PROTEIN"/>
    <property type="match status" value="1"/>
</dbReference>
<dbReference type="GO" id="GO:0005506">
    <property type="term" value="F:iron ion binding"/>
    <property type="evidence" value="ECO:0007669"/>
    <property type="project" value="InterPro"/>
</dbReference>
<keyword evidence="4" id="KW-0560">Oxidoreductase</keyword>
<protein>
    <recommendedName>
        <fullName evidence="6">Prolyl 4-hydroxylase alpha subunit domain-containing protein</fullName>
    </recommendedName>
</protein>
<dbReference type="AlphaFoldDB" id="A0A5C1A9A9"/>
<evidence type="ECO:0000256" key="2">
    <source>
        <dbReference type="ARBA" id="ARBA00022723"/>
    </source>
</evidence>
<feature type="domain" description="Prolyl 4-hydroxylase alpha subunit" evidence="6">
    <location>
        <begin position="10"/>
        <end position="191"/>
    </location>
</feature>
<keyword evidence="2" id="KW-0479">Metal-binding</keyword>
<keyword evidence="8" id="KW-1185">Reference proteome</keyword>
<keyword evidence="5" id="KW-0408">Iron</keyword>
<name>A0A5C1A9A9_9BACT</name>
<proteinExistence type="predicted"/>
<dbReference type="Proteomes" id="UP000324974">
    <property type="component" value="Chromosome"/>
</dbReference>
<dbReference type="InterPro" id="IPR044862">
    <property type="entry name" value="Pro_4_hyd_alph_FE2OG_OXY"/>
</dbReference>
<evidence type="ECO:0000256" key="1">
    <source>
        <dbReference type="ARBA" id="ARBA00001961"/>
    </source>
</evidence>
<dbReference type="InterPro" id="IPR045054">
    <property type="entry name" value="P4HA-like"/>
</dbReference>
<evidence type="ECO:0000259" key="6">
    <source>
        <dbReference type="SMART" id="SM00702"/>
    </source>
</evidence>
<dbReference type="OrthoDB" id="269774at2"/>
<evidence type="ECO:0000313" key="8">
    <source>
        <dbReference type="Proteomes" id="UP000324974"/>
    </source>
</evidence>
<dbReference type="RefSeq" id="WP_149108612.1">
    <property type="nucleotide sequence ID" value="NZ_CP042425.1"/>
</dbReference>
<dbReference type="KEGG" id="lrs:PX52LOC_00516"/>
<accession>A0A5C1A9A9</accession>
<evidence type="ECO:0000256" key="4">
    <source>
        <dbReference type="ARBA" id="ARBA00023002"/>
    </source>
</evidence>
<evidence type="ECO:0000256" key="5">
    <source>
        <dbReference type="ARBA" id="ARBA00023004"/>
    </source>
</evidence>
<dbReference type="Pfam" id="PF13640">
    <property type="entry name" value="2OG-FeII_Oxy_3"/>
    <property type="match status" value="1"/>
</dbReference>
<dbReference type="SUPFAM" id="SSF51197">
    <property type="entry name" value="Clavaminate synthase-like"/>
    <property type="match status" value="1"/>
</dbReference>
<evidence type="ECO:0000256" key="3">
    <source>
        <dbReference type="ARBA" id="ARBA00022964"/>
    </source>
</evidence>
<dbReference type="PANTHER" id="PTHR10869">
    <property type="entry name" value="PROLYL 4-HYDROXYLASE ALPHA SUBUNIT"/>
    <property type="match status" value="1"/>
</dbReference>
<dbReference type="Gene3D" id="2.60.120.620">
    <property type="entry name" value="q2cbj1_9rhob like domain"/>
    <property type="match status" value="1"/>
</dbReference>
<dbReference type="InterPro" id="IPR006620">
    <property type="entry name" value="Pro_4_hyd_alph"/>
</dbReference>
<organism evidence="7 8">
    <name type="scientific">Limnoglobus roseus</name>
    <dbReference type="NCBI Taxonomy" id="2598579"/>
    <lineage>
        <taxon>Bacteria</taxon>
        <taxon>Pseudomonadati</taxon>
        <taxon>Planctomycetota</taxon>
        <taxon>Planctomycetia</taxon>
        <taxon>Gemmatales</taxon>
        <taxon>Gemmataceae</taxon>
        <taxon>Limnoglobus</taxon>
    </lineage>
</organism>
<comment type="cofactor">
    <cofactor evidence="1">
        <name>L-ascorbate</name>
        <dbReference type="ChEBI" id="CHEBI:38290"/>
    </cofactor>
</comment>
<keyword evidence="3" id="KW-0223">Dioxygenase</keyword>
<sequence>MPRREDLDGDNIFVLHDFLTPDECQYYINASEAAGYGDAPITTSRGAIIAKDVRNNDRVMVDDTKLAAELFERLLPFLPANIDGSIPCGLNERFRYYRYTPGQKFDWHLDGRFYRDNGEMSHLTFMIYLNDGCTGGETLFNLSRSGGIRMDDPVLRVTPTMGKALVFRHRILHTGAMVLAGTKYVLRTDVMYRAS</sequence>
<gene>
    <name evidence="7" type="ORF">PX52LOC_00516</name>
</gene>
<dbReference type="EMBL" id="CP042425">
    <property type="protein sequence ID" value="QEL13658.1"/>
    <property type="molecule type" value="Genomic_DNA"/>
</dbReference>
<dbReference type="GO" id="GO:0031418">
    <property type="term" value="F:L-ascorbic acid binding"/>
    <property type="evidence" value="ECO:0007669"/>
    <property type="project" value="InterPro"/>
</dbReference>